<keyword evidence="3" id="KW-1185">Reference proteome</keyword>
<comment type="caution">
    <text evidence="2">The sequence shown here is derived from an EMBL/GenBank/DDBJ whole genome shotgun (WGS) entry which is preliminary data.</text>
</comment>
<reference evidence="3" key="1">
    <citation type="journal article" date="2019" name="Int. J. Syst. Evol. Microbiol.">
        <title>The Global Catalogue of Microorganisms (GCM) 10K type strain sequencing project: providing services to taxonomists for standard genome sequencing and annotation.</title>
        <authorList>
            <consortium name="The Broad Institute Genomics Platform"/>
            <consortium name="The Broad Institute Genome Sequencing Center for Infectious Disease"/>
            <person name="Wu L."/>
            <person name="Ma J."/>
        </authorList>
    </citation>
    <scope>NUCLEOTIDE SEQUENCE [LARGE SCALE GENOMIC DNA]</scope>
    <source>
        <strain evidence="3">JCM 13008</strain>
    </source>
</reference>
<evidence type="ECO:0000313" key="2">
    <source>
        <dbReference type="EMBL" id="GAA1105940.1"/>
    </source>
</evidence>
<sequence>MADGALRGLVRVLALLSVITTVGAGVAAGVVQVNQDGAEAERGSVELGPDPFSGDFEADYYVNWAIQSGVSPSSAPAARYRVPLSWSVRSTGTELTARDADGGVLGRGHAPAYYFGNRCRDGGTEVPAAWTVLADPVSGSDATAGSRAAADAWVQTVARNADGVTAPLSEIETRSVTLADGSAAARSRIRVDLTVFEGPCLPDQAELAATTVATEAGLVSLIQTRYLVGEGGVGERVWSGIAASLSVPEPD</sequence>
<evidence type="ECO:0000313" key="3">
    <source>
        <dbReference type="Proteomes" id="UP001501581"/>
    </source>
</evidence>
<gene>
    <name evidence="2" type="ORF">GCM10009668_26870</name>
</gene>
<organism evidence="2 3">
    <name type="scientific">Nocardioides dubius</name>
    <dbReference type="NCBI Taxonomy" id="317019"/>
    <lineage>
        <taxon>Bacteria</taxon>
        <taxon>Bacillati</taxon>
        <taxon>Actinomycetota</taxon>
        <taxon>Actinomycetes</taxon>
        <taxon>Propionibacteriales</taxon>
        <taxon>Nocardioidaceae</taxon>
        <taxon>Nocardioides</taxon>
    </lineage>
</organism>
<evidence type="ECO:0000259" key="1">
    <source>
        <dbReference type="Pfam" id="PF26056"/>
    </source>
</evidence>
<protein>
    <recommendedName>
        <fullName evidence="1">DUF8017 domain-containing protein</fullName>
    </recommendedName>
</protein>
<dbReference type="EMBL" id="BAAALG010000011">
    <property type="protein sequence ID" value="GAA1105940.1"/>
    <property type="molecule type" value="Genomic_DNA"/>
</dbReference>
<dbReference type="RefSeq" id="WP_343995258.1">
    <property type="nucleotide sequence ID" value="NZ_BAAALG010000011.1"/>
</dbReference>
<proteinExistence type="predicted"/>
<dbReference type="InterPro" id="IPR058330">
    <property type="entry name" value="DUF8017"/>
</dbReference>
<dbReference type="Pfam" id="PF26056">
    <property type="entry name" value="DUF8017"/>
    <property type="match status" value="1"/>
</dbReference>
<feature type="domain" description="DUF8017" evidence="1">
    <location>
        <begin position="77"/>
        <end position="233"/>
    </location>
</feature>
<dbReference type="Proteomes" id="UP001501581">
    <property type="component" value="Unassembled WGS sequence"/>
</dbReference>
<accession>A0ABP4EEK7</accession>
<name>A0ABP4EEK7_9ACTN</name>